<dbReference type="InterPro" id="IPR012507">
    <property type="entry name" value="YibE_F"/>
</dbReference>
<dbReference type="OrthoDB" id="5846312at2"/>
<feature type="transmembrane region" description="Helical" evidence="2">
    <location>
        <begin position="375"/>
        <end position="398"/>
    </location>
</feature>
<reference evidence="4" key="1">
    <citation type="submission" date="2016-10" db="EMBL/GenBank/DDBJ databases">
        <authorList>
            <person name="Varghese N."/>
            <person name="Submissions S."/>
        </authorList>
    </citation>
    <scope>NUCLEOTIDE SEQUENCE [LARGE SCALE GENOMIC DNA]</scope>
    <source>
        <strain evidence="4">DSM 43163</strain>
    </source>
</reference>
<dbReference type="EMBL" id="FNVO01000009">
    <property type="protein sequence ID" value="SEG70304.1"/>
    <property type="molecule type" value="Genomic_DNA"/>
</dbReference>
<evidence type="ECO:0000313" key="4">
    <source>
        <dbReference type="Proteomes" id="UP000236723"/>
    </source>
</evidence>
<keyword evidence="2" id="KW-1133">Transmembrane helix</keyword>
<feature type="transmembrane region" description="Helical" evidence="2">
    <location>
        <begin position="182"/>
        <end position="202"/>
    </location>
</feature>
<evidence type="ECO:0000256" key="1">
    <source>
        <dbReference type="SAM" id="MobiDB-lite"/>
    </source>
</evidence>
<keyword evidence="4" id="KW-1185">Reference proteome</keyword>
<sequence length="500" mass="51365">MGADHSHHHRAVPAPPGAVRAVLAVIIPLALLALAALIWMWPDGTGPKNAAPSGDPVQMTRVTGTVIGIEHQKCSETGAFPGDWLAPSDPPPGSAAKCGQATVRLTSGAENGKTVVVGLPTGPGALEYATGDKVVLLHMADTGDGNPPYQLNDHDRSNAMWLVGAAFVLAVVAFGRWRGLTALLGLAITFVLLLKFLIPAILEGRSPLLAAIVCAAAIMLTVLYLTHGFTMATSIAVIGTLASLTLTGVLASTAMGMTHLSGVTDESSLNLSLGYDLNLQGLLLAGIIIGSLGVLDDVTVTQAATVSELAHANPAYRFGQLYRAAARVGRAHIASVINTIILAYAGASLPLMLLLSVGKQPLAEVVTGPILAQEIVRSVAGTLGLIAAVPITTALAALTCAARTRPAPDDGHGPAHPDHDHGPDHPHGGHSLPHPRSGHVSAHPDDDHALAPPGGGHTSARPDDDHGRPPPPTGRRRPRPPAAEPDVPPPGWSRSSDPFG</sequence>
<dbReference type="PANTHER" id="PTHR41771:SF1">
    <property type="entry name" value="MEMBRANE PROTEIN"/>
    <property type="match status" value="1"/>
</dbReference>
<organism evidence="3 4">
    <name type="scientific">Thermomonospora echinospora</name>
    <dbReference type="NCBI Taxonomy" id="1992"/>
    <lineage>
        <taxon>Bacteria</taxon>
        <taxon>Bacillati</taxon>
        <taxon>Actinomycetota</taxon>
        <taxon>Actinomycetes</taxon>
        <taxon>Streptosporangiales</taxon>
        <taxon>Thermomonosporaceae</taxon>
        <taxon>Thermomonospora</taxon>
    </lineage>
</organism>
<dbReference type="PANTHER" id="PTHR41771">
    <property type="entry name" value="MEMBRANE PROTEIN-RELATED"/>
    <property type="match status" value="1"/>
</dbReference>
<keyword evidence="2" id="KW-0472">Membrane</keyword>
<accession>A0A1H6CBJ2</accession>
<evidence type="ECO:0000313" key="3">
    <source>
        <dbReference type="EMBL" id="SEG70304.1"/>
    </source>
</evidence>
<feature type="transmembrane region" description="Helical" evidence="2">
    <location>
        <begin position="277"/>
        <end position="295"/>
    </location>
</feature>
<feature type="transmembrane region" description="Helical" evidence="2">
    <location>
        <begin position="158"/>
        <end position="175"/>
    </location>
</feature>
<evidence type="ECO:0000256" key="2">
    <source>
        <dbReference type="SAM" id="Phobius"/>
    </source>
</evidence>
<feature type="region of interest" description="Disordered" evidence="1">
    <location>
        <begin position="404"/>
        <end position="500"/>
    </location>
</feature>
<feature type="transmembrane region" description="Helical" evidence="2">
    <location>
        <begin position="208"/>
        <end position="226"/>
    </location>
</feature>
<gene>
    <name evidence="3" type="ORF">SAMN04489712_109159</name>
</gene>
<keyword evidence="2" id="KW-0812">Transmembrane</keyword>
<feature type="transmembrane region" description="Helical" evidence="2">
    <location>
        <begin position="235"/>
        <end position="257"/>
    </location>
</feature>
<dbReference type="AlphaFoldDB" id="A0A1H6CBJ2"/>
<name>A0A1H6CBJ2_9ACTN</name>
<feature type="compositionally biased region" description="Basic and acidic residues" evidence="1">
    <location>
        <begin position="406"/>
        <end position="427"/>
    </location>
</feature>
<proteinExistence type="predicted"/>
<feature type="compositionally biased region" description="Pro residues" evidence="1">
    <location>
        <begin position="480"/>
        <end position="491"/>
    </location>
</feature>
<feature type="transmembrane region" description="Helical" evidence="2">
    <location>
        <begin position="333"/>
        <end position="355"/>
    </location>
</feature>
<dbReference type="Proteomes" id="UP000236723">
    <property type="component" value="Unassembled WGS sequence"/>
</dbReference>
<dbReference type="Pfam" id="PF07907">
    <property type="entry name" value="YibE_F"/>
    <property type="match status" value="1"/>
</dbReference>
<feature type="transmembrane region" description="Helical" evidence="2">
    <location>
        <begin position="21"/>
        <end position="41"/>
    </location>
</feature>
<protein>
    <submittedName>
        <fullName evidence="3">Uncharacterized membrane protein</fullName>
    </submittedName>
</protein>
<dbReference type="RefSeq" id="WP_103939594.1">
    <property type="nucleotide sequence ID" value="NZ_FNVO01000009.1"/>
</dbReference>